<feature type="compositionally biased region" description="Basic and acidic residues" evidence="1">
    <location>
        <begin position="84"/>
        <end position="100"/>
    </location>
</feature>
<dbReference type="Proteomes" id="UP000887565">
    <property type="component" value="Unplaced"/>
</dbReference>
<feature type="region of interest" description="Disordered" evidence="1">
    <location>
        <begin position="84"/>
        <end position="109"/>
    </location>
</feature>
<evidence type="ECO:0000313" key="2">
    <source>
        <dbReference type="Proteomes" id="UP000887565"/>
    </source>
</evidence>
<name>A0A915HYQ6_ROMCU</name>
<reference evidence="3" key="1">
    <citation type="submission" date="2022-11" db="UniProtKB">
        <authorList>
            <consortium name="WormBaseParasite"/>
        </authorList>
    </citation>
    <scope>IDENTIFICATION</scope>
</reference>
<dbReference type="WBParaSite" id="nRc.2.0.1.t06396-RA">
    <property type="protein sequence ID" value="nRc.2.0.1.t06396-RA"/>
    <property type="gene ID" value="nRc.2.0.1.g06396"/>
</dbReference>
<accession>A0A915HYQ6</accession>
<proteinExistence type="predicted"/>
<dbReference type="AlphaFoldDB" id="A0A915HYQ6"/>
<sequence>MEKYDVNHVTLGEIRRHCLIMSTNNSSLIALSLTTLAASKPASVEIIVITYPKSLASRAILLGSLLVAKLPWEVDMQIGKVDDQRGRHLHRDGTPQKEENDMTEAETNQASQKVINRSQRIVPDKLRWVKSIVEVQTVGRAKFDPTDRFNLG</sequence>
<evidence type="ECO:0000313" key="3">
    <source>
        <dbReference type="WBParaSite" id="nRc.2.0.1.t06396-RA"/>
    </source>
</evidence>
<evidence type="ECO:0000256" key="1">
    <source>
        <dbReference type="SAM" id="MobiDB-lite"/>
    </source>
</evidence>
<protein>
    <submittedName>
        <fullName evidence="3">Uncharacterized protein</fullName>
    </submittedName>
</protein>
<keyword evidence="2" id="KW-1185">Reference proteome</keyword>
<organism evidence="2 3">
    <name type="scientific">Romanomermis culicivorax</name>
    <name type="common">Nematode worm</name>
    <dbReference type="NCBI Taxonomy" id="13658"/>
    <lineage>
        <taxon>Eukaryota</taxon>
        <taxon>Metazoa</taxon>
        <taxon>Ecdysozoa</taxon>
        <taxon>Nematoda</taxon>
        <taxon>Enoplea</taxon>
        <taxon>Dorylaimia</taxon>
        <taxon>Mermithida</taxon>
        <taxon>Mermithoidea</taxon>
        <taxon>Mermithidae</taxon>
        <taxon>Romanomermis</taxon>
    </lineage>
</organism>